<dbReference type="GO" id="GO:0030150">
    <property type="term" value="P:protein import into mitochondrial matrix"/>
    <property type="evidence" value="ECO:0007669"/>
    <property type="project" value="TreeGrafter"/>
</dbReference>
<dbReference type="GO" id="GO:0001405">
    <property type="term" value="C:PAM complex, Tim23 associated import motor"/>
    <property type="evidence" value="ECO:0007669"/>
    <property type="project" value="TreeGrafter"/>
</dbReference>
<evidence type="ECO:0000313" key="7">
    <source>
        <dbReference type="EMBL" id="KAK0740544.1"/>
    </source>
</evidence>
<dbReference type="Pfam" id="PF01025">
    <property type="entry name" value="GrpE"/>
    <property type="match status" value="1"/>
</dbReference>
<keyword evidence="8" id="KW-1185">Reference proteome</keyword>
<dbReference type="PRINTS" id="PR00773">
    <property type="entry name" value="GRPEPROTEIN"/>
</dbReference>
<dbReference type="Gene3D" id="3.90.20.20">
    <property type="match status" value="1"/>
</dbReference>
<dbReference type="CDD" id="cd00446">
    <property type="entry name" value="GrpE"/>
    <property type="match status" value="1"/>
</dbReference>
<sequence length="243" mass="27600">MFRQTLSAPPKAISAGLRLAAQRPIVRSQLFAAPIAASRTVGLQWRARWYSESKDAETKGSEAQETAKEEGEAKETPEAALRKQLEAKEAEVRDWKDKCMRSVADFRNLQDRTARDMKSARDFAIQKFAKDLVDSVDNFDRALAMVPEEKLKATEKTEHLQELVNLYEGLKMTESILMQTLKNHGLERYDPHGEKFNPNEHEATFMTPMADKEDNIVILTQQKGFKLNGRILRPAKVGVVKNK</sequence>
<dbReference type="FunFam" id="2.30.22.10:FF:000002">
    <property type="entry name" value="GrpE protein homolog"/>
    <property type="match status" value="1"/>
</dbReference>
<dbReference type="GO" id="GO:0042803">
    <property type="term" value="F:protein homodimerization activity"/>
    <property type="evidence" value="ECO:0007669"/>
    <property type="project" value="InterPro"/>
</dbReference>
<dbReference type="InterPro" id="IPR000740">
    <property type="entry name" value="GrpE"/>
</dbReference>
<reference evidence="7" key="1">
    <citation type="submission" date="2023-06" db="EMBL/GenBank/DDBJ databases">
        <title>Genome-scale phylogeny and comparative genomics of the fungal order Sordariales.</title>
        <authorList>
            <consortium name="Lawrence Berkeley National Laboratory"/>
            <person name="Hensen N."/>
            <person name="Bonometti L."/>
            <person name="Westerberg I."/>
            <person name="Brannstrom I.O."/>
            <person name="Guillou S."/>
            <person name="Cros-Aarteil S."/>
            <person name="Calhoun S."/>
            <person name="Haridas S."/>
            <person name="Kuo A."/>
            <person name="Mondo S."/>
            <person name="Pangilinan J."/>
            <person name="Riley R."/>
            <person name="LaButti K."/>
            <person name="Andreopoulos B."/>
            <person name="Lipzen A."/>
            <person name="Chen C."/>
            <person name="Yanf M."/>
            <person name="Daum C."/>
            <person name="Ng V."/>
            <person name="Clum A."/>
            <person name="Steindorff A."/>
            <person name="Ohm R."/>
            <person name="Martin F."/>
            <person name="Silar P."/>
            <person name="Natvig D."/>
            <person name="Lalanne C."/>
            <person name="Gautier V."/>
            <person name="Ament-velasquez S.L."/>
            <person name="Kruys A."/>
            <person name="Hutchinson M.I."/>
            <person name="Powell A.J."/>
            <person name="Barry K."/>
            <person name="Miller A.N."/>
            <person name="Grigoriev I.V."/>
            <person name="Debuchy R."/>
            <person name="Gladieux P."/>
            <person name="Thoren M.H."/>
            <person name="Johannesson H."/>
        </authorList>
    </citation>
    <scope>NUCLEOTIDE SEQUENCE</scope>
    <source>
        <strain evidence="7">SMH3187-1</strain>
    </source>
</reference>
<evidence type="ECO:0000256" key="4">
    <source>
        <dbReference type="RuleBase" id="RU000640"/>
    </source>
</evidence>
<comment type="function">
    <text evidence="4">Essential component of the PAM complex, a complex required for the translocation of transit peptide-containing proteins from the inner membrane into the mitochondrial matrix in an ATP-dependent manner.</text>
</comment>
<gene>
    <name evidence="7" type="ORF">B0T18DRAFT_373577</name>
</gene>
<dbReference type="PANTHER" id="PTHR21237">
    <property type="entry name" value="GRPE PROTEIN"/>
    <property type="match status" value="1"/>
</dbReference>
<dbReference type="Proteomes" id="UP001172155">
    <property type="component" value="Unassembled WGS sequence"/>
</dbReference>
<dbReference type="HAMAP" id="MF_01151">
    <property type="entry name" value="GrpE"/>
    <property type="match status" value="1"/>
</dbReference>
<proteinExistence type="inferred from homology"/>
<dbReference type="SUPFAM" id="SSF51064">
    <property type="entry name" value="Head domain of nucleotide exchange factor GrpE"/>
    <property type="match status" value="1"/>
</dbReference>
<evidence type="ECO:0000256" key="5">
    <source>
        <dbReference type="RuleBase" id="RU004478"/>
    </source>
</evidence>
<keyword evidence="4" id="KW-0496">Mitochondrion</keyword>
<keyword evidence="3 4" id="KW-0143">Chaperone</keyword>
<dbReference type="InterPro" id="IPR009012">
    <property type="entry name" value="GrpE_head"/>
</dbReference>
<comment type="caution">
    <text evidence="7">The sequence shown here is derived from an EMBL/GenBank/DDBJ whole genome shotgun (WGS) entry which is preliminary data.</text>
</comment>
<dbReference type="AlphaFoldDB" id="A0AA40EJK6"/>
<evidence type="ECO:0000313" key="8">
    <source>
        <dbReference type="Proteomes" id="UP001172155"/>
    </source>
</evidence>
<dbReference type="PROSITE" id="PS01071">
    <property type="entry name" value="GRPE"/>
    <property type="match status" value="1"/>
</dbReference>
<accession>A0AA40EJK6</accession>
<dbReference type="Gene3D" id="2.30.22.10">
    <property type="entry name" value="Head domain of nucleotide exchange factor GrpE"/>
    <property type="match status" value="1"/>
</dbReference>
<protein>
    <recommendedName>
        <fullName evidence="4">GrpE protein homolog</fullName>
    </recommendedName>
</protein>
<dbReference type="FunFam" id="3.90.20.20:FF:000013">
    <property type="entry name" value="GrpE protein homolog"/>
    <property type="match status" value="1"/>
</dbReference>
<comment type="subcellular location">
    <subcellularLocation>
        <location evidence="1 4">Mitochondrion matrix</location>
    </subcellularLocation>
</comment>
<evidence type="ECO:0000256" key="1">
    <source>
        <dbReference type="ARBA" id="ARBA00004305"/>
    </source>
</evidence>
<dbReference type="InterPro" id="IPR013805">
    <property type="entry name" value="GrpE_CC"/>
</dbReference>
<name>A0AA40EJK6_9PEZI</name>
<dbReference type="GO" id="GO:0051087">
    <property type="term" value="F:protein-folding chaperone binding"/>
    <property type="evidence" value="ECO:0007669"/>
    <property type="project" value="InterPro"/>
</dbReference>
<evidence type="ECO:0000256" key="3">
    <source>
        <dbReference type="ARBA" id="ARBA00023186"/>
    </source>
</evidence>
<dbReference type="PANTHER" id="PTHR21237:SF23">
    <property type="entry name" value="GRPE PROTEIN HOMOLOG, MITOCHONDRIAL"/>
    <property type="match status" value="1"/>
</dbReference>
<dbReference type="EMBL" id="JAUKUD010000006">
    <property type="protein sequence ID" value="KAK0740544.1"/>
    <property type="molecule type" value="Genomic_DNA"/>
</dbReference>
<feature type="region of interest" description="Disordered" evidence="6">
    <location>
        <begin position="54"/>
        <end position="79"/>
    </location>
</feature>
<dbReference type="GO" id="GO:0051082">
    <property type="term" value="F:unfolded protein binding"/>
    <property type="evidence" value="ECO:0007669"/>
    <property type="project" value="TreeGrafter"/>
</dbReference>
<dbReference type="GO" id="GO:0000774">
    <property type="term" value="F:adenyl-nucleotide exchange factor activity"/>
    <property type="evidence" value="ECO:0007669"/>
    <property type="project" value="InterPro"/>
</dbReference>
<comment type="similarity">
    <text evidence="2 5">Belongs to the GrpE family.</text>
</comment>
<dbReference type="SUPFAM" id="SSF58014">
    <property type="entry name" value="Coiled-coil domain of nucleotide exchange factor GrpE"/>
    <property type="match status" value="1"/>
</dbReference>
<evidence type="ECO:0000256" key="2">
    <source>
        <dbReference type="ARBA" id="ARBA00009054"/>
    </source>
</evidence>
<organism evidence="7 8">
    <name type="scientific">Schizothecium vesticola</name>
    <dbReference type="NCBI Taxonomy" id="314040"/>
    <lineage>
        <taxon>Eukaryota</taxon>
        <taxon>Fungi</taxon>
        <taxon>Dikarya</taxon>
        <taxon>Ascomycota</taxon>
        <taxon>Pezizomycotina</taxon>
        <taxon>Sordariomycetes</taxon>
        <taxon>Sordariomycetidae</taxon>
        <taxon>Sordariales</taxon>
        <taxon>Schizotheciaceae</taxon>
        <taxon>Schizothecium</taxon>
    </lineage>
</organism>
<dbReference type="GO" id="GO:0006457">
    <property type="term" value="P:protein folding"/>
    <property type="evidence" value="ECO:0007669"/>
    <property type="project" value="InterPro"/>
</dbReference>
<evidence type="ECO:0000256" key="6">
    <source>
        <dbReference type="SAM" id="MobiDB-lite"/>
    </source>
</evidence>